<evidence type="ECO:0000313" key="1">
    <source>
        <dbReference type="EnsemblPlants" id="Zm00001eb352200_P001"/>
    </source>
</evidence>
<proteinExistence type="predicted"/>
<dbReference type="Gramene" id="Zm00001eb352200_T001">
    <property type="protein sequence ID" value="Zm00001eb352200_P001"/>
    <property type="gene ID" value="Zm00001eb352200"/>
</dbReference>
<keyword evidence="2" id="KW-1185">Reference proteome</keyword>
<reference evidence="1" key="2">
    <citation type="submission" date="2019-07" db="EMBL/GenBank/DDBJ databases">
        <authorList>
            <person name="Seetharam A."/>
            <person name="Woodhouse M."/>
            <person name="Cannon E."/>
        </authorList>
    </citation>
    <scope>NUCLEOTIDE SEQUENCE [LARGE SCALE GENOMIC DNA]</scope>
    <source>
        <strain evidence="1">cv. B73</strain>
    </source>
</reference>
<reference evidence="2" key="1">
    <citation type="journal article" date="2009" name="Science">
        <title>The B73 maize genome: complexity, diversity, and dynamics.</title>
        <authorList>
            <person name="Schnable P.S."/>
            <person name="Ware D."/>
            <person name="Fulton R.S."/>
            <person name="Stein J.C."/>
            <person name="Wei F."/>
            <person name="Pasternak S."/>
            <person name="Liang C."/>
            <person name="Zhang J."/>
            <person name="Fulton L."/>
            <person name="Graves T.A."/>
            <person name="Minx P."/>
            <person name="Reily A.D."/>
            <person name="Courtney L."/>
            <person name="Kruchowski S.S."/>
            <person name="Tomlinson C."/>
            <person name="Strong C."/>
            <person name="Delehaunty K."/>
            <person name="Fronick C."/>
            <person name="Courtney B."/>
            <person name="Rock S.M."/>
            <person name="Belter E."/>
            <person name="Du F."/>
            <person name="Kim K."/>
            <person name="Abbott R.M."/>
            <person name="Cotton M."/>
            <person name="Levy A."/>
            <person name="Marchetto P."/>
            <person name="Ochoa K."/>
            <person name="Jackson S.M."/>
            <person name="Gillam B."/>
            <person name="Chen W."/>
            <person name="Yan L."/>
            <person name="Higginbotham J."/>
            <person name="Cardenas M."/>
            <person name="Waligorski J."/>
            <person name="Applebaum E."/>
            <person name="Phelps L."/>
            <person name="Falcone J."/>
            <person name="Kanchi K."/>
            <person name="Thane T."/>
            <person name="Scimone A."/>
            <person name="Thane N."/>
            <person name="Henke J."/>
            <person name="Wang T."/>
            <person name="Ruppert J."/>
            <person name="Shah N."/>
            <person name="Rotter K."/>
            <person name="Hodges J."/>
            <person name="Ingenthron E."/>
            <person name="Cordes M."/>
            <person name="Kohlberg S."/>
            <person name="Sgro J."/>
            <person name="Delgado B."/>
            <person name="Mead K."/>
            <person name="Chinwalla A."/>
            <person name="Leonard S."/>
            <person name="Crouse K."/>
            <person name="Collura K."/>
            <person name="Kudrna D."/>
            <person name="Currie J."/>
            <person name="He R."/>
            <person name="Angelova A."/>
            <person name="Rajasekar S."/>
            <person name="Mueller T."/>
            <person name="Lomeli R."/>
            <person name="Scara G."/>
            <person name="Ko A."/>
            <person name="Delaney K."/>
            <person name="Wissotski M."/>
            <person name="Lopez G."/>
            <person name="Campos D."/>
            <person name="Braidotti M."/>
            <person name="Ashley E."/>
            <person name="Golser W."/>
            <person name="Kim H."/>
            <person name="Lee S."/>
            <person name="Lin J."/>
            <person name="Dujmic Z."/>
            <person name="Kim W."/>
            <person name="Talag J."/>
            <person name="Zuccolo A."/>
            <person name="Fan C."/>
            <person name="Sebastian A."/>
            <person name="Kramer M."/>
            <person name="Spiegel L."/>
            <person name="Nascimento L."/>
            <person name="Zutavern T."/>
            <person name="Miller B."/>
            <person name="Ambroise C."/>
            <person name="Muller S."/>
            <person name="Spooner W."/>
            <person name="Narechania A."/>
            <person name="Ren L."/>
            <person name="Wei S."/>
            <person name="Kumari S."/>
            <person name="Faga B."/>
            <person name="Levy M.J."/>
            <person name="McMahan L."/>
            <person name="Van Buren P."/>
            <person name="Vaughn M.W."/>
            <person name="Ying K."/>
            <person name="Yeh C.-T."/>
            <person name="Emrich S.J."/>
            <person name="Jia Y."/>
            <person name="Kalyanaraman A."/>
            <person name="Hsia A.-P."/>
            <person name="Barbazuk W.B."/>
            <person name="Baucom R.S."/>
            <person name="Brutnell T.P."/>
            <person name="Carpita N.C."/>
            <person name="Chaparro C."/>
            <person name="Chia J.-M."/>
            <person name="Deragon J.-M."/>
            <person name="Estill J.C."/>
            <person name="Fu Y."/>
            <person name="Jeddeloh J.A."/>
            <person name="Han Y."/>
            <person name="Lee H."/>
            <person name="Li P."/>
            <person name="Lisch D.R."/>
            <person name="Liu S."/>
            <person name="Liu Z."/>
            <person name="Nagel D.H."/>
            <person name="McCann M.C."/>
            <person name="SanMiguel P."/>
            <person name="Myers A.M."/>
            <person name="Nettleton D."/>
            <person name="Nguyen J."/>
            <person name="Penning B.W."/>
            <person name="Ponnala L."/>
            <person name="Schneider K.L."/>
            <person name="Schwartz D.C."/>
            <person name="Sharma A."/>
            <person name="Soderlund C."/>
            <person name="Springer N.M."/>
            <person name="Sun Q."/>
            <person name="Wang H."/>
            <person name="Waterman M."/>
            <person name="Westerman R."/>
            <person name="Wolfgruber T.K."/>
            <person name="Yang L."/>
            <person name="Yu Y."/>
            <person name="Zhang L."/>
            <person name="Zhou S."/>
            <person name="Zhu Q."/>
            <person name="Bennetzen J.L."/>
            <person name="Dawe R.K."/>
            <person name="Jiang J."/>
            <person name="Jiang N."/>
            <person name="Presting G.G."/>
            <person name="Wessler S.R."/>
            <person name="Aluru S."/>
            <person name="Martienssen R.A."/>
            <person name="Clifton S.W."/>
            <person name="McCombie W.R."/>
            <person name="Wing R.A."/>
            <person name="Wilson R.K."/>
        </authorList>
    </citation>
    <scope>NUCLEOTIDE SEQUENCE [LARGE SCALE GENOMIC DNA]</scope>
    <source>
        <strain evidence="2">cv. B73</strain>
    </source>
</reference>
<evidence type="ECO:0000313" key="2">
    <source>
        <dbReference type="Proteomes" id="UP000007305"/>
    </source>
</evidence>
<dbReference type="InParanoid" id="A0A804QRE6"/>
<accession>A0A804QRE6</accession>
<reference evidence="1" key="3">
    <citation type="submission" date="2021-05" db="UniProtKB">
        <authorList>
            <consortium name="EnsemblPlants"/>
        </authorList>
    </citation>
    <scope>IDENTIFICATION</scope>
    <source>
        <strain evidence="1">cv. B73</strain>
    </source>
</reference>
<organism evidence="1 2">
    <name type="scientific">Zea mays</name>
    <name type="common">Maize</name>
    <dbReference type="NCBI Taxonomy" id="4577"/>
    <lineage>
        <taxon>Eukaryota</taxon>
        <taxon>Viridiplantae</taxon>
        <taxon>Streptophyta</taxon>
        <taxon>Embryophyta</taxon>
        <taxon>Tracheophyta</taxon>
        <taxon>Spermatophyta</taxon>
        <taxon>Magnoliopsida</taxon>
        <taxon>Liliopsida</taxon>
        <taxon>Poales</taxon>
        <taxon>Poaceae</taxon>
        <taxon>PACMAD clade</taxon>
        <taxon>Panicoideae</taxon>
        <taxon>Andropogonodae</taxon>
        <taxon>Andropogoneae</taxon>
        <taxon>Tripsacinae</taxon>
        <taxon>Zea</taxon>
    </lineage>
</organism>
<dbReference type="Proteomes" id="UP000007305">
    <property type="component" value="Chromosome 8"/>
</dbReference>
<sequence length="114" mass="12862">MSEGDSSISFYIHEIFWRHRGLQGPNSVFQVSLVPAPKLPEDISLGLQFVVVDAFAPVASLNFRSESLQDNSIYRHYKWDFAGPLKSVVDIGLQYLVSEAVENNSRCFPSQSWP</sequence>
<protein>
    <submittedName>
        <fullName evidence="1">Uncharacterized protein</fullName>
    </submittedName>
</protein>
<name>A0A804QRE6_MAIZE</name>
<dbReference type="EnsemblPlants" id="Zm00001eb352200_T001">
    <property type="protein sequence ID" value="Zm00001eb352200_P001"/>
    <property type="gene ID" value="Zm00001eb352200"/>
</dbReference>
<dbReference type="AlphaFoldDB" id="A0A804QRE6"/>